<name>A0A0A8ZC39_ARUDO</name>
<feature type="region of interest" description="Disordered" evidence="1">
    <location>
        <begin position="34"/>
        <end position="53"/>
    </location>
</feature>
<reference evidence="2" key="1">
    <citation type="submission" date="2014-09" db="EMBL/GenBank/DDBJ databases">
        <authorList>
            <person name="Magalhaes I.L.F."/>
            <person name="Oliveira U."/>
            <person name="Santos F.R."/>
            <person name="Vidigal T.H.D.A."/>
            <person name="Brescovit A.D."/>
            <person name="Santos A.J."/>
        </authorList>
    </citation>
    <scope>NUCLEOTIDE SEQUENCE</scope>
    <source>
        <tissue evidence="2">Shoot tissue taken approximately 20 cm above the soil surface</tissue>
    </source>
</reference>
<dbReference type="EMBL" id="GBRH01261514">
    <property type="protein sequence ID" value="JAD36381.1"/>
    <property type="molecule type" value="Transcribed_RNA"/>
</dbReference>
<dbReference type="AlphaFoldDB" id="A0A0A8ZC39"/>
<evidence type="ECO:0000256" key="1">
    <source>
        <dbReference type="SAM" id="MobiDB-lite"/>
    </source>
</evidence>
<accession>A0A0A8ZC39</accession>
<feature type="compositionally biased region" description="Basic residues" evidence="1">
    <location>
        <begin position="37"/>
        <end position="46"/>
    </location>
</feature>
<organism evidence="2">
    <name type="scientific">Arundo donax</name>
    <name type="common">Giant reed</name>
    <name type="synonym">Donax arundinaceus</name>
    <dbReference type="NCBI Taxonomy" id="35708"/>
    <lineage>
        <taxon>Eukaryota</taxon>
        <taxon>Viridiplantae</taxon>
        <taxon>Streptophyta</taxon>
        <taxon>Embryophyta</taxon>
        <taxon>Tracheophyta</taxon>
        <taxon>Spermatophyta</taxon>
        <taxon>Magnoliopsida</taxon>
        <taxon>Liliopsida</taxon>
        <taxon>Poales</taxon>
        <taxon>Poaceae</taxon>
        <taxon>PACMAD clade</taxon>
        <taxon>Arundinoideae</taxon>
        <taxon>Arundineae</taxon>
        <taxon>Arundo</taxon>
    </lineage>
</organism>
<evidence type="ECO:0000313" key="2">
    <source>
        <dbReference type="EMBL" id="JAD36381.1"/>
    </source>
</evidence>
<proteinExistence type="predicted"/>
<protein>
    <submittedName>
        <fullName evidence="2">Uncharacterized protein</fullName>
    </submittedName>
</protein>
<sequence>MFFIVKMRRVLVLYASPVHPFAAPSLCAKKNNGRTLTKAKRRRSKYTNRTANQALPHYCRVQQD</sequence>
<reference evidence="2" key="2">
    <citation type="journal article" date="2015" name="Data Brief">
        <title>Shoot transcriptome of the giant reed, Arundo donax.</title>
        <authorList>
            <person name="Barrero R.A."/>
            <person name="Guerrero F.D."/>
            <person name="Moolhuijzen P."/>
            <person name="Goolsby J.A."/>
            <person name="Tidwell J."/>
            <person name="Bellgard S.E."/>
            <person name="Bellgard M.I."/>
        </authorList>
    </citation>
    <scope>NUCLEOTIDE SEQUENCE</scope>
    <source>
        <tissue evidence="2">Shoot tissue taken approximately 20 cm above the soil surface</tissue>
    </source>
</reference>